<name>A0ABN5DPP2_9MICO</name>
<keyword evidence="4" id="KW-0812">Transmembrane</keyword>
<dbReference type="InterPro" id="IPR014756">
    <property type="entry name" value="Ig_E-set"/>
</dbReference>
<dbReference type="RefSeq" id="WP_096883259.1">
    <property type="nucleotide sequence ID" value="NZ_CP023482.1"/>
</dbReference>
<gene>
    <name evidence="7" type="ORF">COP05_08550</name>
</gene>
<evidence type="ECO:0000256" key="2">
    <source>
        <dbReference type="ARBA" id="ARBA00023008"/>
    </source>
</evidence>
<feature type="region of interest" description="Disordered" evidence="3">
    <location>
        <begin position="126"/>
        <end position="182"/>
    </location>
</feature>
<evidence type="ECO:0000313" key="8">
    <source>
        <dbReference type="Proteomes" id="UP000815698"/>
    </source>
</evidence>
<keyword evidence="8" id="KW-1185">Reference proteome</keyword>
<sequence length="228" mass="23799">MHALSRPASRFFTLVCAALAAMMILAAPALAHDRLVGSTPADGAEILQGEARTITLEFSAEPLKLGNEVRAKDSAGTVLFEGEPQVDGHEVRVELDQLPAPGDMTLEWRVVSSDGHPISGMLTYTVTEDPAKPTEEAASSATEESAGEGTGAGSASGDSGKSGDAAGEGDKNDKASAEATAKSIETPDKVVTDEQKSFNWALWIPVIVAALLAIAVAIWLLRKNDDED</sequence>
<evidence type="ECO:0000256" key="1">
    <source>
        <dbReference type="ARBA" id="ARBA00022729"/>
    </source>
</evidence>
<evidence type="ECO:0000313" key="7">
    <source>
        <dbReference type="EMBL" id="ATH97131.1"/>
    </source>
</evidence>
<dbReference type="Gene3D" id="2.60.40.1220">
    <property type="match status" value="1"/>
</dbReference>
<dbReference type="InterPro" id="IPR014755">
    <property type="entry name" value="Cu-Rt/internalin_Ig-like"/>
</dbReference>
<keyword evidence="4" id="KW-1133">Transmembrane helix</keyword>
<dbReference type="Proteomes" id="UP000815698">
    <property type="component" value="Chromosome"/>
</dbReference>
<feature type="compositionally biased region" description="Low complexity" evidence="3">
    <location>
        <begin position="155"/>
        <end position="165"/>
    </location>
</feature>
<feature type="chain" id="PRO_5046766802" description="CopC domain-containing protein" evidence="5">
    <location>
        <begin position="32"/>
        <end position="228"/>
    </location>
</feature>
<evidence type="ECO:0000256" key="5">
    <source>
        <dbReference type="SAM" id="SignalP"/>
    </source>
</evidence>
<organism evidence="7 8">
    <name type="scientific">Dermabacter jinjuensis</name>
    <dbReference type="NCBI Taxonomy" id="1667168"/>
    <lineage>
        <taxon>Bacteria</taxon>
        <taxon>Bacillati</taxon>
        <taxon>Actinomycetota</taxon>
        <taxon>Actinomycetes</taxon>
        <taxon>Micrococcales</taxon>
        <taxon>Dermabacteraceae</taxon>
        <taxon>Dermabacter</taxon>
    </lineage>
</organism>
<keyword evidence="1 5" id="KW-0732">Signal</keyword>
<dbReference type="EMBL" id="CP023482">
    <property type="protein sequence ID" value="ATH97131.1"/>
    <property type="molecule type" value="Genomic_DNA"/>
</dbReference>
<dbReference type="Pfam" id="PF04234">
    <property type="entry name" value="CopC"/>
    <property type="match status" value="1"/>
</dbReference>
<reference evidence="7 8" key="1">
    <citation type="journal article" date="2016" name="Int. J. Syst. Evol. Microbiol.">
        <title>Dermabacter jinjuensis sp. nov., a novel species of the genus Dermabacter isolated from a clinical specimen.</title>
        <authorList>
            <person name="Park Y.K."/>
            <person name="Lee K.M."/>
            <person name="Lee W.K."/>
            <person name="Cho M.J."/>
            <person name="Lee H.S."/>
            <person name="Cho Y.G."/>
            <person name="Lee Y.C."/>
            <person name="Lee W.K."/>
            <person name="Seong W.K."/>
            <person name="Hwang K.J."/>
        </authorList>
    </citation>
    <scope>NUCLEOTIDE SEQUENCE [LARGE SCALE GENOMIC DNA]</scope>
    <source>
        <strain evidence="7 8">32T</strain>
    </source>
</reference>
<evidence type="ECO:0000256" key="3">
    <source>
        <dbReference type="SAM" id="MobiDB-lite"/>
    </source>
</evidence>
<dbReference type="InterPro" id="IPR007348">
    <property type="entry name" value="CopC_dom"/>
</dbReference>
<feature type="domain" description="CopC" evidence="6">
    <location>
        <begin position="32"/>
        <end position="126"/>
    </location>
</feature>
<keyword evidence="4" id="KW-0472">Membrane</keyword>
<evidence type="ECO:0000256" key="4">
    <source>
        <dbReference type="SAM" id="Phobius"/>
    </source>
</evidence>
<protein>
    <recommendedName>
        <fullName evidence="6">CopC domain-containing protein</fullName>
    </recommendedName>
</protein>
<evidence type="ECO:0000259" key="6">
    <source>
        <dbReference type="Pfam" id="PF04234"/>
    </source>
</evidence>
<dbReference type="SUPFAM" id="SSF81296">
    <property type="entry name" value="E set domains"/>
    <property type="match status" value="1"/>
</dbReference>
<accession>A0ABN5DPP2</accession>
<feature type="signal peptide" evidence="5">
    <location>
        <begin position="1"/>
        <end position="31"/>
    </location>
</feature>
<keyword evidence="2" id="KW-0186">Copper</keyword>
<feature type="transmembrane region" description="Helical" evidence="4">
    <location>
        <begin position="200"/>
        <end position="221"/>
    </location>
</feature>
<proteinExistence type="predicted"/>